<dbReference type="InterPro" id="IPR050300">
    <property type="entry name" value="GDXG_lipolytic_enzyme"/>
</dbReference>
<keyword evidence="4" id="KW-1133">Transmembrane helix</keyword>
<dbReference type="GO" id="GO:0016787">
    <property type="term" value="F:hydrolase activity"/>
    <property type="evidence" value="ECO:0007669"/>
    <property type="project" value="UniProtKB-KW"/>
</dbReference>
<evidence type="ECO:0000256" key="4">
    <source>
        <dbReference type="SAM" id="Phobius"/>
    </source>
</evidence>
<dbReference type="PROSITE" id="PS01174">
    <property type="entry name" value="LIPASE_GDXG_SER"/>
    <property type="match status" value="1"/>
</dbReference>
<evidence type="ECO:0000259" key="5">
    <source>
        <dbReference type="Pfam" id="PF07859"/>
    </source>
</evidence>
<dbReference type="InterPro" id="IPR013094">
    <property type="entry name" value="AB_hydrolase_3"/>
</dbReference>
<proteinExistence type="inferred from homology"/>
<name>A0A9Q0YNY3_HOLLE</name>
<feature type="domain" description="Alpha/beta hydrolase fold-3" evidence="5">
    <location>
        <begin position="114"/>
        <end position="266"/>
    </location>
</feature>
<reference evidence="6" key="1">
    <citation type="submission" date="2021-10" db="EMBL/GenBank/DDBJ databases">
        <title>Tropical sea cucumber genome reveals ecological adaptation and Cuvierian tubules defense mechanism.</title>
        <authorList>
            <person name="Chen T."/>
        </authorList>
    </citation>
    <scope>NUCLEOTIDE SEQUENCE</scope>
    <source>
        <strain evidence="6">Nanhai2018</strain>
        <tissue evidence="6">Muscle</tissue>
    </source>
</reference>
<comment type="caution">
    <text evidence="6">The sequence shown here is derived from an EMBL/GenBank/DDBJ whole genome shotgun (WGS) entry which is preliminary data.</text>
</comment>
<evidence type="ECO:0000256" key="3">
    <source>
        <dbReference type="PROSITE-ProRule" id="PRU10038"/>
    </source>
</evidence>
<dbReference type="Pfam" id="PF07859">
    <property type="entry name" value="Abhydrolase_3"/>
    <property type="match status" value="2"/>
</dbReference>
<dbReference type="AlphaFoldDB" id="A0A9Q0YNY3"/>
<dbReference type="OrthoDB" id="408631at2759"/>
<keyword evidence="4" id="KW-0812">Transmembrane</keyword>
<feature type="transmembrane region" description="Helical" evidence="4">
    <location>
        <begin position="6"/>
        <end position="25"/>
    </location>
</feature>
<protein>
    <submittedName>
        <fullName evidence="6">Arylacetamide deacetylase</fullName>
    </submittedName>
</protein>
<evidence type="ECO:0000256" key="2">
    <source>
        <dbReference type="ARBA" id="ARBA00022801"/>
    </source>
</evidence>
<evidence type="ECO:0000313" key="7">
    <source>
        <dbReference type="Proteomes" id="UP001152320"/>
    </source>
</evidence>
<dbReference type="PANTHER" id="PTHR48081:SF8">
    <property type="entry name" value="ALPHA_BETA HYDROLASE FOLD-3 DOMAIN-CONTAINING PROTEIN-RELATED"/>
    <property type="match status" value="1"/>
</dbReference>
<dbReference type="SUPFAM" id="SSF53474">
    <property type="entry name" value="alpha/beta-Hydrolases"/>
    <property type="match status" value="1"/>
</dbReference>
<comment type="similarity">
    <text evidence="1">Belongs to the 'GDXG' lipolytic enzyme family.</text>
</comment>
<dbReference type="PANTHER" id="PTHR48081">
    <property type="entry name" value="AB HYDROLASE SUPERFAMILY PROTEIN C4A8.06C"/>
    <property type="match status" value="1"/>
</dbReference>
<feature type="active site" evidence="3">
    <location>
        <position position="192"/>
    </location>
</feature>
<dbReference type="InterPro" id="IPR029058">
    <property type="entry name" value="AB_hydrolase_fold"/>
</dbReference>
<dbReference type="Proteomes" id="UP001152320">
    <property type="component" value="Chromosome 17"/>
</dbReference>
<organism evidence="6 7">
    <name type="scientific">Holothuria leucospilota</name>
    <name type="common">Black long sea cucumber</name>
    <name type="synonym">Mertensiothuria leucospilota</name>
    <dbReference type="NCBI Taxonomy" id="206669"/>
    <lineage>
        <taxon>Eukaryota</taxon>
        <taxon>Metazoa</taxon>
        <taxon>Echinodermata</taxon>
        <taxon>Eleutherozoa</taxon>
        <taxon>Echinozoa</taxon>
        <taxon>Holothuroidea</taxon>
        <taxon>Aspidochirotacea</taxon>
        <taxon>Aspidochirotida</taxon>
        <taxon>Holothuriidae</taxon>
        <taxon>Holothuria</taxon>
    </lineage>
</organism>
<keyword evidence="4" id="KW-0472">Membrane</keyword>
<dbReference type="Gene3D" id="3.40.50.1820">
    <property type="entry name" value="alpha/beta hydrolase"/>
    <property type="match status" value="1"/>
</dbReference>
<feature type="domain" description="Alpha/beta hydrolase fold-3" evidence="5">
    <location>
        <begin position="323"/>
        <end position="385"/>
    </location>
</feature>
<evidence type="ECO:0000256" key="1">
    <source>
        <dbReference type="ARBA" id="ARBA00010515"/>
    </source>
</evidence>
<dbReference type="InterPro" id="IPR033140">
    <property type="entry name" value="Lipase_GDXG_put_SER_AS"/>
</dbReference>
<dbReference type="EMBL" id="JAIZAY010000017">
    <property type="protein sequence ID" value="KAJ8025885.1"/>
    <property type="molecule type" value="Genomic_DNA"/>
</dbReference>
<gene>
    <name evidence="6" type="ORF">HOLleu_33577</name>
</gene>
<keyword evidence="7" id="KW-1185">Reference proteome</keyword>
<keyword evidence="2" id="KW-0378">Hydrolase</keyword>
<evidence type="ECO:0000313" key="6">
    <source>
        <dbReference type="EMBL" id="KAJ8025885.1"/>
    </source>
</evidence>
<accession>A0A9Q0YNY3</accession>
<sequence>MSVLLWIIVMAVVVASIFYLLHVPIPEGLDSKEQSFYRFMFYFTNVYFRLGRLYSYVNGKPYVVNCRIAGKAFLPKPKQDVHSHIQVSTVFYGEAKVRQYRNLKQTPGKKCPALIYIHGGGYVLGHPRAYDNFLRSLCDELGCYIAALYYPLAPEHTFPGPYQHCFDASKWFLKNCHKFLVDPTRVAIAGDSAGGQLAASVVQDLAKDHSVSNVKLQILIYAPFQWLDMNSPSYQEVKKLHGSNITVGNVALSSFVSFYLTGREDWAFVQALSQNKMMSNRTRNSSVMKRIDHGLLSSKYTNSLSYEGIISGMCDRDLSTQFEDLLLDYRLSPITGDVAGVPMAYVVSCGLDCLRDDSFWYCMHLENAGVRVVHKHYKTGIHGMLTFPEKTLPLAGEMRRNIVLFLKENL</sequence>